<evidence type="ECO:0000256" key="5">
    <source>
        <dbReference type="ARBA" id="ARBA00023136"/>
    </source>
</evidence>
<feature type="compositionally biased region" description="Low complexity" evidence="6">
    <location>
        <begin position="331"/>
        <end position="342"/>
    </location>
</feature>
<evidence type="ECO:0000313" key="9">
    <source>
        <dbReference type="Proteomes" id="UP000544110"/>
    </source>
</evidence>
<feature type="transmembrane region" description="Helical" evidence="7">
    <location>
        <begin position="6"/>
        <end position="23"/>
    </location>
</feature>
<name>A0A7Y9RYG3_9ACTN</name>
<sequence length="398" mass="39508">MVELTVRLVVSLAVVVGLMLLLARLGGRKFRGGAGTPVRVVHRQALTRGSALTVVEVGGRVLVLGTTEQQVNVLAELDPSEVEGATVPAATPDDTAHTTDGVDGAEGDEPALEDEVVEEEVEPDLLSPEELRVLAELAALDEDAATEEPADQEVLELPAGLPSLVPAHLAGLAGLAGSAALAADAAAVAAAPAAAPLVVVPAPAPAPVASEPVRGRRCAAVPVDSAPVLTSVGHRLGAPAAAHAGGGRRIATRVTAPVPHPDTATTPQDAPVPAAPPATPAVAATPAPPPYAVSAPVRAAVARPAVSLDDFLASVGIDPATATMPQTLAATPAATPTAQPAATPAPAPAAAPAAEPARAPRRTRAPREVAAQPSGPLAGSVLSPQTWRQAIAAVRRAS</sequence>
<accession>A0A7Y9RYG3</accession>
<keyword evidence="9" id="KW-1185">Reference proteome</keyword>
<keyword evidence="3 7" id="KW-0812">Transmembrane</keyword>
<feature type="compositionally biased region" description="Acidic residues" evidence="6">
    <location>
        <begin position="103"/>
        <end position="113"/>
    </location>
</feature>
<feature type="compositionally biased region" description="Low complexity" evidence="6">
    <location>
        <begin position="261"/>
        <end position="272"/>
    </location>
</feature>
<comment type="subcellular location">
    <subcellularLocation>
        <location evidence="1">Cell membrane</location>
    </subcellularLocation>
</comment>
<feature type="region of interest" description="Disordered" evidence="6">
    <location>
        <begin position="257"/>
        <end position="283"/>
    </location>
</feature>
<evidence type="ECO:0000256" key="3">
    <source>
        <dbReference type="ARBA" id="ARBA00022692"/>
    </source>
</evidence>
<dbReference type="EMBL" id="JACCAC010000001">
    <property type="protein sequence ID" value="NYG57048.1"/>
    <property type="molecule type" value="Genomic_DNA"/>
</dbReference>
<feature type="region of interest" description="Disordered" evidence="6">
    <location>
        <begin position="331"/>
        <end position="385"/>
    </location>
</feature>
<keyword evidence="2" id="KW-1003">Cell membrane</keyword>
<evidence type="ECO:0000256" key="2">
    <source>
        <dbReference type="ARBA" id="ARBA00022475"/>
    </source>
</evidence>
<keyword evidence="8" id="KW-0969">Cilium</keyword>
<dbReference type="AlphaFoldDB" id="A0A7Y9RYG3"/>
<keyword evidence="5 7" id="KW-0472">Membrane</keyword>
<keyword evidence="8" id="KW-0282">Flagellum</keyword>
<dbReference type="GO" id="GO:0044781">
    <property type="term" value="P:bacterial-type flagellum organization"/>
    <property type="evidence" value="ECO:0007669"/>
    <property type="project" value="InterPro"/>
</dbReference>
<keyword evidence="4 7" id="KW-1133">Transmembrane helix</keyword>
<proteinExistence type="predicted"/>
<evidence type="ECO:0000313" key="8">
    <source>
        <dbReference type="EMBL" id="NYG57048.1"/>
    </source>
</evidence>
<dbReference type="Proteomes" id="UP000544110">
    <property type="component" value="Unassembled WGS sequence"/>
</dbReference>
<evidence type="ECO:0000256" key="1">
    <source>
        <dbReference type="ARBA" id="ARBA00004236"/>
    </source>
</evidence>
<dbReference type="RefSeq" id="WP_179519194.1">
    <property type="nucleotide sequence ID" value="NZ_JACCAC010000001.1"/>
</dbReference>
<protein>
    <submittedName>
        <fullName evidence="8">Flagellar biogenesis protein FliO</fullName>
    </submittedName>
</protein>
<reference evidence="8 9" key="1">
    <citation type="submission" date="2020-07" db="EMBL/GenBank/DDBJ databases">
        <title>Sequencing the genomes of 1000 actinobacteria strains.</title>
        <authorList>
            <person name="Klenk H.-P."/>
        </authorList>
    </citation>
    <scope>NUCLEOTIDE SEQUENCE [LARGE SCALE GENOMIC DNA]</scope>
    <source>
        <strain evidence="8 9">DSM 24552</strain>
    </source>
</reference>
<dbReference type="GO" id="GO:0016020">
    <property type="term" value="C:membrane"/>
    <property type="evidence" value="ECO:0007669"/>
    <property type="project" value="InterPro"/>
</dbReference>
<dbReference type="InterPro" id="IPR022781">
    <property type="entry name" value="Flagellar_biosynth_FliO"/>
</dbReference>
<comment type="caution">
    <text evidence="8">The sequence shown here is derived from an EMBL/GenBank/DDBJ whole genome shotgun (WGS) entry which is preliminary data.</text>
</comment>
<evidence type="ECO:0000256" key="7">
    <source>
        <dbReference type="SAM" id="Phobius"/>
    </source>
</evidence>
<gene>
    <name evidence="8" type="ORF">BJ989_003352</name>
</gene>
<keyword evidence="8" id="KW-0966">Cell projection</keyword>
<dbReference type="Pfam" id="PF04347">
    <property type="entry name" value="FliO"/>
    <property type="match status" value="1"/>
</dbReference>
<evidence type="ECO:0000256" key="6">
    <source>
        <dbReference type="SAM" id="MobiDB-lite"/>
    </source>
</evidence>
<feature type="region of interest" description="Disordered" evidence="6">
    <location>
        <begin position="80"/>
        <end position="113"/>
    </location>
</feature>
<organism evidence="8 9">
    <name type="scientific">Nocardioides perillae</name>
    <dbReference type="NCBI Taxonomy" id="1119534"/>
    <lineage>
        <taxon>Bacteria</taxon>
        <taxon>Bacillati</taxon>
        <taxon>Actinomycetota</taxon>
        <taxon>Actinomycetes</taxon>
        <taxon>Propionibacteriales</taxon>
        <taxon>Nocardioidaceae</taxon>
        <taxon>Nocardioides</taxon>
    </lineage>
</organism>
<evidence type="ECO:0000256" key="4">
    <source>
        <dbReference type="ARBA" id="ARBA00022989"/>
    </source>
</evidence>